<dbReference type="InterPro" id="IPR032101">
    <property type="entry name" value="Axin_TNKS-bd"/>
</dbReference>
<dbReference type="PANTHER" id="PTHR46102">
    <property type="entry name" value="AXIN"/>
    <property type="match status" value="1"/>
</dbReference>
<evidence type="ECO:0000256" key="4">
    <source>
        <dbReference type="ARBA" id="ARBA00022687"/>
    </source>
</evidence>
<evidence type="ECO:0000259" key="9">
    <source>
        <dbReference type="PROSITE" id="PS50132"/>
    </source>
</evidence>
<sequence length="622" mass="68719">MLGGEDMSSLFVESAPRPPVPGEEGKNVAEDEKLAIAQDCKKFELEVFSWRRSSEAEGSASPARCGGWTNSLRSLLDNGEGTSIFQAFLERNGRGSLLDFWFACSGYRKLDPTGGRRPRAARAIYKHFVALGVVASELQPGTRMMVRERLTGQPDDAGLFDNAQGEIQAVLASHDYPAFLKSELFSSYVHSSNDGPNLHNKTGFLTTCLKNAGPSLKEEQQASHLEGGCLKKCSLWQKPVGFLTTQECCCQLVKLTGCAVTWVTLMHLKLSGLIIMLKRSKNSKFIFNDFAFKEENGENEAEWHHASGTTLSIAPGSLPSIPPDDPERILDEHVSRVLRTPGTPSPPAGTVHRLQTSSGCLVQHTTSSSFQGCTPHGSTNGGGSLDIAHRTLEGQCEDWSHYVARSWAHASSVGVTSPPLGCLGSSSQGPSTSRIWQWMLVGDCDTLRHCKDFPRKAVPGHQTPRCDVFGEVGDAWQPSHPFVQDPGMPPPTAPNPLTQLEEVRRRLLEIKEPEEGPTTRCVANRVQNVERKHDKDIALTVVAYYFCGQPIPYRTCVHGRLITLHQFKEILAKKGDYRYYFKKKSAEFDCGVVFQEVREDSAFLPMYEDKIICKVELQHAKD</sequence>
<dbReference type="PROSITE" id="PS50132">
    <property type="entry name" value="RGS"/>
    <property type="match status" value="1"/>
</dbReference>
<organism evidence="11 12">
    <name type="scientific">Eptatretus burgeri</name>
    <name type="common">Inshore hagfish</name>
    <dbReference type="NCBI Taxonomy" id="7764"/>
    <lineage>
        <taxon>Eukaryota</taxon>
        <taxon>Metazoa</taxon>
        <taxon>Chordata</taxon>
        <taxon>Craniata</taxon>
        <taxon>Vertebrata</taxon>
        <taxon>Cyclostomata</taxon>
        <taxon>Myxini</taxon>
        <taxon>Myxiniformes</taxon>
        <taxon>Myxinidae</taxon>
        <taxon>Eptatretinae</taxon>
        <taxon>Eptatretus</taxon>
    </lineage>
</organism>
<dbReference type="Gene3D" id="1.10.167.10">
    <property type="entry name" value="Regulator of G-protein Signalling 4, domain 2"/>
    <property type="match status" value="1"/>
</dbReference>
<feature type="region of interest" description="Disordered" evidence="8">
    <location>
        <begin position="1"/>
        <end position="29"/>
    </location>
</feature>
<evidence type="ECO:0000256" key="5">
    <source>
        <dbReference type="ARBA" id="ARBA00022765"/>
    </source>
</evidence>
<dbReference type="GO" id="GO:0016055">
    <property type="term" value="P:Wnt signaling pathway"/>
    <property type="evidence" value="ECO:0007669"/>
    <property type="project" value="UniProtKB-KW"/>
</dbReference>
<dbReference type="GO" id="GO:0019901">
    <property type="term" value="F:protein kinase binding"/>
    <property type="evidence" value="ECO:0007669"/>
    <property type="project" value="TreeGrafter"/>
</dbReference>
<evidence type="ECO:0000256" key="3">
    <source>
        <dbReference type="ARBA" id="ARBA00022553"/>
    </source>
</evidence>
<dbReference type="InterPro" id="IPR014936">
    <property type="entry name" value="Axin_b-cat-bd"/>
</dbReference>
<keyword evidence="2" id="KW-0963">Cytoplasm</keyword>
<dbReference type="InterPro" id="IPR036305">
    <property type="entry name" value="RGS_sf"/>
</dbReference>
<dbReference type="GO" id="GO:0005634">
    <property type="term" value="C:nucleus"/>
    <property type="evidence" value="ECO:0007669"/>
    <property type="project" value="TreeGrafter"/>
</dbReference>
<evidence type="ECO:0000259" key="10">
    <source>
        <dbReference type="PROSITE" id="PS50841"/>
    </source>
</evidence>
<dbReference type="Pfam" id="PF08833">
    <property type="entry name" value="Axin_b-cat_bind"/>
    <property type="match status" value="1"/>
</dbReference>
<dbReference type="GO" id="GO:0030877">
    <property type="term" value="C:beta-catenin destruction complex"/>
    <property type="evidence" value="ECO:0007669"/>
    <property type="project" value="TreeGrafter"/>
</dbReference>
<dbReference type="GO" id="GO:0005737">
    <property type="term" value="C:cytoplasm"/>
    <property type="evidence" value="ECO:0007669"/>
    <property type="project" value="UniProtKB-SubCell"/>
</dbReference>
<keyword evidence="5" id="KW-0013">ADP-ribosylation</keyword>
<evidence type="ECO:0000256" key="8">
    <source>
        <dbReference type="SAM" id="MobiDB-lite"/>
    </source>
</evidence>
<dbReference type="SMART" id="SM00315">
    <property type="entry name" value="RGS"/>
    <property type="match status" value="1"/>
</dbReference>
<dbReference type="InterPro" id="IPR038207">
    <property type="entry name" value="DIX_dom_sf"/>
</dbReference>
<dbReference type="InterPro" id="IPR043581">
    <property type="entry name" value="Axin-like"/>
</dbReference>
<dbReference type="SUPFAM" id="SSF48097">
    <property type="entry name" value="Regulator of G-protein signaling, RGS"/>
    <property type="match status" value="1"/>
</dbReference>
<evidence type="ECO:0000313" key="12">
    <source>
        <dbReference type="Proteomes" id="UP000694388"/>
    </source>
</evidence>
<dbReference type="SMART" id="SM00021">
    <property type="entry name" value="DAX"/>
    <property type="match status" value="1"/>
</dbReference>
<keyword evidence="12" id="KW-1185">Reference proteome</keyword>
<reference evidence="11" key="1">
    <citation type="submission" date="2025-08" db="UniProtKB">
        <authorList>
            <consortium name="Ensembl"/>
        </authorList>
    </citation>
    <scope>IDENTIFICATION</scope>
</reference>
<dbReference type="GO" id="GO:0032436">
    <property type="term" value="P:positive regulation of proteasomal ubiquitin-dependent protein catabolic process"/>
    <property type="evidence" value="ECO:0007669"/>
    <property type="project" value="TreeGrafter"/>
</dbReference>
<dbReference type="GO" id="GO:0060090">
    <property type="term" value="F:molecular adaptor activity"/>
    <property type="evidence" value="ECO:0007669"/>
    <property type="project" value="TreeGrafter"/>
</dbReference>
<dbReference type="Proteomes" id="UP000694388">
    <property type="component" value="Unplaced"/>
</dbReference>
<dbReference type="Ensembl" id="ENSEBUT00000024811.1">
    <property type="protein sequence ID" value="ENSEBUP00000024235.1"/>
    <property type="gene ID" value="ENSEBUG00000014924.1"/>
</dbReference>
<evidence type="ECO:0000256" key="1">
    <source>
        <dbReference type="ARBA" id="ARBA00004496"/>
    </source>
</evidence>
<dbReference type="InterPro" id="IPR016137">
    <property type="entry name" value="RGS"/>
</dbReference>
<evidence type="ECO:0000256" key="2">
    <source>
        <dbReference type="ARBA" id="ARBA00022490"/>
    </source>
</evidence>
<dbReference type="Pfam" id="PF00778">
    <property type="entry name" value="DIX"/>
    <property type="match status" value="1"/>
</dbReference>
<dbReference type="GeneTree" id="ENSGT00940000156947"/>
<dbReference type="GO" id="GO:0048468">
    <property type="term" value="P:cell development"/>
    <property type="evidence" value="ECO:0007669"/>
    <property type="project" value="TreeGrafter"/>
</dbReference>
<feature type="domain" description="RGS" evidence="9">
    <location>
        <begin position="71"/>
        <end position="189"/>
    </location>
</feature>
<dbReference type="GO" id="GO:0008013">
    <property type="term" value="F:beta-catenin binding"/>
    <property type="evidence" value="ECO:0007669"/>
    <property type="project" value="TreeGrafter"/>
</dbReference>
<comment type="subcellular location">
    <subcellularLocation>
        <location evidence="1">Cytoplasm</location>
    </subcellularLocation>
</comment>
<dbReference type="PRINTS" id="PR01301">
    <property type="entry name" value="RGSPROTEIN"/>
</dbReference>
<accession>A0A8C4R372</accession>
<dbReference type="InterPro" id="IPR044926">
    <property type="entry name" value="RGS_subdomain_2"/>
</dbReference>
<keyword evidence="3" id="KW-0597">Phosphoprotein</keyword>
<dbReference type="InterPro" id="IPR029071">
    <property type="entry name" value="Ubiquitin-like_domsf"/>
</dbReference>
<dbReference type="InterPro" id="IPR024066">
    <property type="entry name" value="RGS_subdom1/3"/>
</dbReference>
<keyword evidence="4 7" id="KW-0879">Wnt signaling pathway</keyword>
<dbReference type="PANTHER" id="PTHR46102:SF2">
    <property type="entry name" value="AXIN"/>
    <property type="match status" value="1"/>
</dbReference>
<dbReference type="InterPro" id="IPR001158">
    <property type="entry name" value="DIX"/>
</dbReference>
<dbReference type="GO" id="GO:0031625">
    <property type="term" value="F:ubiquitin protein ligase binding"/>
    <property type="evidence" value="ECO:0007669"/>
    <property type="project" value="TreeGrafter"/>
</dbReference>
<feature type="domain" description="DIX" evidence="10">
    <location>
        <begin position="537"/>
        <end position="619"/>
    </location>
</feature>
<proteinExistence type="predicted"/>
<dbReference type="Pfam" id="PF16646">
    <property type="entry name" value="AXIN1_TNKS_BD"/>
    <property type="match status" value="1"/>
</dbReference>
<dbReference type="Pfam" id="PF00615">
    <property type="entry name" value="RGS"/>
    <property type="match status" value="1"/>
</dbReference>
<dbReference type="PROSITE" id="PS50841">
    <property type="entry name" value="DIX"/>
    <property type="match status" value="1"/>
</dbReference>
<dbReference type="SUPFAM" id="SSF54236">
    <property type="entry name" value="Ubiquitin-like"/>
    <property type="match status" value="1"/>
</dbReference>
<reference evidence="11" key="2">
    <citation type="submission" date="2025-09" db="UniProtKB">
        <authorList>
            <consortium name="Ensembl"/>
        </authorList>
    </citation>
    <scope>IDENTIFICATION</scope>
</reference>
<dbReference type="GO" id="GO:0090090">
    <property type="term" value="P:negative regulation of canonical Wnt signaling pathway"/>
    <property type="evidence" value="ECO:0007669"/>
    <property type="project" value="InterPro"/>
</dbReference>
<evidence type="ECO:0008006" key="13">
    <source>
        <dbReference type="Google" id="ProtNLM"/>
    </source>
</evidence>
<dbReference type="GO" id="GO:0005886">
    <property type="term" value="C:plasma membrane"/>
    <property type="evidence" value="ECO:0007669"/>
    <property type="project" value="TreeGrafter"/>
</dbReference>
<dbReference type="Gene3D" id="2.40.240.130">
    <property type="match status" value="1"/>
</dbReference>
<keyword evidence="6" id="KW-0832">Ubl conjugation</keyword>
<name>A0A8C4R372_EPTBU</name>
<evidence type="ECO:0000256" key="7">
    <source>
        <dbReference type="PROSITE-ProRule" id="PRU00069"/>
    </source>
</evidence>
<protein>
    <recommendedName>
        <fullName evidence="13">Axin-1</fullName>
    </recommendedName>
</protein>
<evidence type="ECO:0000256" key="6">
    <source>
        <dbReference type="ARBA" id="ARBA00022843"/>
    </source>
</evidence>
<evidence type="ECO:0000313" key="11">
    <source>
        <dbReference type="Ensembl" id="ENSEBUP00000024235.1"/>
    </source>
</evidence>
<dbReference type="Gene3D" id="1.10.196.10">
    <property type="match status" value="1"/>
</dbReference>
<dbReference type="AlphaFoldDB" id="A0A8C4R372"/>